<dbReference type="EMBL" id="LAZR01028812">
    <property type="protein sequence ID" value="KKL61456.1"/>
    <property type="molecule type" value="Genomic_DNA"/>
</dbReference>
<reference evidence="1" key="1">
    <citation type="journal article" date="2015" name="Nature">
        <title>Complex archaea that bridge the gap between prokaryotes and eukaryotes.</title>
        <authorList>
            <person name="Spang A."/>
            <person name="Saw J.H."/>
            <person name="Jorgensen S.L."/>
            <person name="Zaremba-Niedzwiedzka K."/>
            <person name="Martijn J."/>
            <person name="Lind A.E."/>
            <person name="van Eijk R."/>
            <person name="Schleper C."/>
            <person name="Guy L."/>
            <person name="Ettema T.J."/>
        </authorList>
    </citation>
    <scope>NUCLEOTIDE SEQUENCE</scope>
</reference>
<protein>
    <submittedName>
        <fullName evidence="1">Uncharacterized protein</fullName>
    </submittedName>
</protein>
<dbReference type="AlphaFoldDB" id="A0A0F9E5G9"/>
<accession>A0A0F9E5G9</accession>
<comment type="caution">
    <text evidence="1">The sequence shown here is derived from an EMBL/GenBank/DDBJ whole genome shotgun (WGS) entry which is preliminary data.</text>
</comment>
<proteinExistence type="predicted"/>
<name>A0A0F9E5G9_9ZZZZ</name>
<sequence>MHLLDAAAWCSDCEWKTEGKNAMGNAAKHHQKTGHFTMVELYFSQCFGNLKTNKGNEVESDIEL</sequence>
<evidence type="ECO:0000313" key="1">
    <source>
        <dbReference type="EMBL" id="KKL61456.1"/>
    </source>
</evidence>
<gene>
    <name evidence="1" type="ORF">LCGC14_2195070</name>
</gene>
<organism evidence="1">
    <name type="scientific">marine sediment metagenome</name>
    <dbReference type="NCBI Taxonomy" id="412755"/>
    <lineage>
        <taxon>unclassified sequences</taxon>
        <taxon>metagenomes</taxon>
        <taxon>ecological metagenomes</taxon>
    </lineage>
</organism>